<dbReference type="InterPro" id="IPR001381">
    <property type="entry name" value="DHquinase_I"/>
</dbReference>
<dbReference type="Pfam" id="PF01487">
    <property type="entry name" value="DHquinase_I"/>
    <property type="match status" value="1"/>
</dbReference>
<comment type="caution">
    <text evidence="4">Lacks conserved residue(s) required for the propagation of feature annotation.</text>
</comment>
<name>D2RF10_ARCPA</name>
<keyword evidence="4" id="KW-0057">Aromatic amino acid biosynthesis</keyword>
<keyword evidence="2 4" id="KW-0456">Lyase</keyword>
<dbReference type="Gene3D" id="3.20.20.70">
    <property type="entry name" value="Aldolase class I"/>
    <property type="match status" value="1"/>
</dbReference>
<dbReference type="PaxDb" id="572546-Arcpr_1658"/>
<dbReference type="GO" id="GO:0009423">
    <property type="term" value="P:chorismate biosynthetic process"/>
    <property type="evidence" value="ECO:0007669"/>
    <property type="project" value="UniProtKB-UniRule"/>
</dbReference>
<dbReference type="GeneID" id="8740351"/>
<feature type="binding site" evidence="4">
    <location>
        <position position="164"/>
    </location>
    <ligand>
        <name>3-dehydroquinate</name>
        <dbReference type="ChEBI" id="CHEBI:32364"/>
    </ligand>
</feature>
<dbReference type="RefSeq" id="WP_012941039.1">
    <property type="nucleotide sequence ID" value="NC_013741.1"/>
</dbReference>
<dbReference type="EMBL" id="CP001857">
    <property type="protein sequence ID" value="ADB58704.1"/>
    <property type="molecule type" value="Genomic_DNA"/>
</dbReference>
<sequence>MKIVVSATSFADVVSATSVADIIELRLDLFSVFPDERKLLGIEKPTIVTIRRVQEGGMYKGDERRRIEMLSRYSAYADYVDLECDLRDEDFKAMKCKVIESYHNFKETPNYEYLRDLIEGKRGDIFKIATMGRCKEDVLTITRVLCEYDDVVAFLMGENFAWTRIFACFLGSPFIYCSISKAVAPGQLDARKVRKIFSLLR</sequence>
<accession>D2RF10</accession>
<evidence type="ECO:0000256" key="1">
    <source>
        <dbReference type="ARBA" id="ARBA00001864"/>
    </source>
</evidence>
<comment type="function">
    <text evidence="4">Involved in the third step of the chorismate pathway, which leads to the biosynthesis of aromatic amino acids. Catalyzes the cis-dehydration of 3-dehydroquinate (DHQ) and introduces the first double bond of the aromatic ring to yield 3-dehydroshikimate.</text>
</comment>
<gene>
    <name evidence="4" type="primary">aroD</name>
    <name evidence="5" type="ordered locus">Arcpr_1658</name>
</gene>
<dbReference type="UniPathway" id="UPA00053">
    <property type="reaction ID" value="UER00086"/>
</dbReference>
<comment type="similarity">
    <text evidence="4">Belongs to the type-I 3-dehydroquinase family.</text>
</comment>
<organism evidence="5 6">
    <name type="scientific">Archaeoglobus profundus (strain DSM 5631 / JCM 9629 / NBRC 100127 / Av18)</name>
    <dbReference type="NCBI Taxonomy" id="572546"/>
    <lineage>
        <taxon>Archaea</taxon>
        <taxon>Methanobacteriati</taxon>
        <taxon>Methanobacteriota</taxon>
        <taxon>Archaeoglobi</taxon>
        <taxon>Archaeoglobales</taxon>
        <taxon>Archaeoglobaceae</taxon>
        <taxon>Archaeoglobus</taxon>
    </lineage>
</organism>
<dbReference type="Proteomes" id="UP000001901">
    <property type="component" value="Chromosome"/>
</dbReference>
<dbReference type="NCBIfam" id="TIGR01093">
    <property type="entry name" value="aroD"/>
    <property type="match status" value="1"/>
</dbReference>
<feature type="active site" description="Schiff-base intermediate with substrate" evidence="4">
    <location>
        <position position="127"/>
    </location>
</feature>
<keyword evidence="6" id="KW-1185">Reference proteome</keyword>
<evidence type="ECO:0000313" key="6">
    <source>
        <dbReference type="Proteomes" id="UP000001901"/>
    </source>
</evidence>
<proteinExistence type="inferred from homology"/>
<keyword evidence="4" id="KW-0028">Amino-acid biosynthesis</keyword>
<dbReference type="SUPFAM" id="SSF51569">
    <property type="entry name" value="Aldolase"/>
    <property type="match status" value="1"/>
</dbReference>
<keyword evidence="3 4" id="KW-0704">Schiff base</keyword>
<dbReference type="STRING" id="572546.Arcpr_1658"/>
<feature type="active site" description="Proton donor/acceptor" evidence="4">
    <location>
        <position position="103"/>
    </location>
</feature>
<dbReference type="PANTHER" id="PTHR43699">
    <property type="entry name" value="3-DEHYDROQUINATE DEHYDRATASE"/>
    <property type="match status" value="1"/>
</dbReference>
<reference evidence="5 6" key="1">
    <citation type="journal article" date="2010" name="Stand. Genomic Sci.">
        <title>Complete genome sequence of Archaeoglobus profundus type strain (AV18).</title>
        <authorList>
            <person name="von Jan M."/>
            <person name="Lapidus A."/>
            <person name="Del Rio T.G."/>
            <person name="Copeland A."/>
            <person name="Tice H."/>
            <person name="Cheng J.F."/>
            <person name="Lucas S."/>
            <person name="Chen F."/>
            <person name="Nolan M."/>
            <person name="Goodwin L."/>
            <person name="Han C."/>
            <person name="Pitluck S."/>
            <person name="Liolios K."/>
            <person name="Ivanova N."/>
            <person name="Mavromatis K."/>
            <person name="Ovchinnikova G."/>
            <person name="Chertkov O."/>
            <person name="Pati A."/>
            <person name="Chen A."/>
            <person name="Palaniappan K."/>
            <person name="Land M."/>
            <person name="Hauser L."/>
            <person name="Chang Y.J."/>
            <person name="Jeffries C.D."/>
            <person name="Saunders E."/>
            <person name="Brettin T."/>
            <person name="Detter J.C."/>
            <person name="Chain P."/>
            <person name="Eichinger K."/>
            <person name="Huber H."/>
            <person name="Spring S."/>
            <person name="Rohde M."/>
            <person name="Goker M."/>
            <person name="Wirth R."/>
            <person name="Woyke T."/>
            <person name="Bristow J."/>
            <person name="Eisen J.A."/>
            <person name="Markowitz V."/>
            <person name="Hugenholtz P."/>
            <person name="Kyrpides N.C."/>
            <person name="Klenk H.P."/>
        </authorList>
    </citation>
    <scope>NUCLEOTIDE SEQUENCE [LARGE SCALE GENOMIC DNA]</scope>
    <source>
        <strain evidence="6">DSM 5631 / JCM 9629 / NBRC 100127 / Av18</strain>
    </source>
</reference>
<feature type="binding site" evidence="4">
    <location>
        <position position="187"/>
    </location>
    <ligand>
        <name>3-dehydroquinate</name>
        <dbReference type="ChEBI" id="CHEBI:32364"/>
    </ligand>
</feature>
<dbReference type="InterPro" id="IPR013785">
    <property type="entry name" value="Aldolase_TIM"/>
</dbReference>
<dbReference type="HAMAP" id="MF_00214">
    <property type="entry name" value="AroD"/>
    <property type="match status" value="1"/>
</dbReference>
<dbReference type="InterPro" id="IPR050146">
    <property type="entry name" value="Type-I_3-dehydroquinase"/>
</dbReference>
<dbReference type="PANTHER" id="PTHR43699:SF1">
    <property type="entry name" value="3-DEHYDROQUINATE DEHYDRATASE"/>
    <property type="match status" value="1"/>
</dbReference>
<evidence type="ECO:0000256" key="2">
    <source>
        <dbReference type="ARBA" id="ARBA00023239"/>
    </source>
</evidence>
<feature type="binding site" evidence="4">
    <location>
        <begin position="24"/>
        <end position="26"/>
    </location>
    <ligand>
        <name>3-dehydroquinate</name>
        <dbReference type="ChEBI" id="CHEBI:32364"/>
    </ligand>
</feature>
<dbReference type="AlphaFoldDB" id="D2RF10"/>
<comment type="pathway">
    <text evidence="4">Metabolic intermediate biosynthesis; chorismate biosynthesis; chorismate from D-erythrose 4-phosphate and phosphoenolpyruvate: step 3/7.</text>
</comment>
<feature type="binding site" evidence="4">
    <location>
        <position position="51"/>
    </location>
    <ligand>
        <name>3-dehydroquinate</name>
        <dbReference type="ChEBI" id="CHEBI:32364"/>
    </ligand>
</feature>
<comment type="catalytic activity">
    <reaction evidence="1 4">
        <text>3-dehydroquinate = 3-dehydroshikimate + H2O</text>
        <dbReference type="Rhea" id="RHEA:21096"/>
        <dbReference type="ChEBI" id="CHEBI:15377"/>
        <dbReference type="ChEBI" id="CHEBI:16630"/>
        <dbReference type="ChEBI" id="CHEBI:32364"/>
        <dbReference type="EC" id="4.2.1.10"/>
    </reaction>
</comment>
<dbReference type="OrthoDB" id="34329at2157"/>
<comment type="subunit">
    <text evidence="4">Homodimer.</text>
</comment>
<dbReference type="GO" id="GO:0003855">
    <property type="term" value="F:3-dehydroquinate dehydratase activity"/>
    <property type="evidence" value="ECO:0007669"/>
    <property type="project" value="UniProtKB-UniRule"/>
</dbReference>
<dbReference type="HOGENOM" id="CLU_064444_2_0_2"/>
<protein>
    <recommendedName>
        <fullName evidence="4">3-dehydroquinate dehydratase</fullName>
        <shortName evidence="4">3-dehydroquinase</shortName>
        <ecNumber evidence="4">4.2.1.10</ecNumber>
    </recommendedName>
    <alternativeName>
        <fullName evidence="4">Type I DHQase</fullName>
    </alternativeName>
    <alternativeName>
        <fullName evidence="4">Type I dehydroquinase</fullName>
        <shortName evidence="4">DHQ1</shortName>
    </alternativeName>
</protein>
<dbReference type="GO" id="GO:0009073">
    <property type="term" value="P:aromatic amino acid family biosynthetic process"/>
    <property type="evidence" value="ECO:0007669"/>
    <property type="project" value="UniProtKB-KW"/>
</dbReference>
<evidence type="ECO:0000313" key="5">
    <source>
        <dbReference type="EMBL" id="ADB58704.1"/>
    </source>
</evidence>
<dbReference type="GO" id="GO:0008652">
    <property type="term" value="P:amino acid biosynthetic process"/>
    <property type="evidence" value="ECO:0007669"/>
    <property type="project" value="UniProtKB-KW"/>
</dbReference>
<dbReference type="GO" id="GO:0046279">
    <property type="term" value="P:3,4-dihydroxybenzoate biosynthetic process"/>
    <property type="evidence" value="ECO:0007669"/>
    <property type="project" value="UniProtKB-ARBA"/>
</dbReference>
<dbReference type="EC" id="4.2.1.10" evidence="4"/>
<feature type="binding site" evidence="4">
    <location>
        <position position="6"/>
    </location>
    <ligand>
        <name>3-dehydroquinate</name>
        <dbReference type="ChEBI" id="CHEBI:32364"/>
    </ligand>
</feature>
<dbReference type="KEGG" id="apo:Arcpr_1658"/>
<evidence type="ECO:0000256" key="3">
    <source>
        <dbReference type="ARBA" id="ARBA00023270"/>
    </source>
</evidence>
<dbReference type="CDD" id="cd00502">
    <property type="entry name" value="DHQase_I"/>
    <property type="match status" value="1"/>
</dbReference>
<evidence type="ECO:0000256" key="4">
    <source>
        <dbReference type="HAMAP-Rule" id="MF_00214"/>
    </source>
</evidence>
<dbReference type="eggNOG" id="arCOG02097">
    <property type="taxonomic scope" value="Archaea"/>
</dbReference>